<dbReference type="Pfam" id="PF12544">
    <property type="entry name" value="LAM_C"/>
    <property type="match status" value="1"/>
</dbReference>
<keyword evidence="12 14" id="KW-0411">Iron-sulfur</keyword>
<dbReference type="EMBL" id="QJSX01000011">
    <property type="protein sequence ID" value="PYE52936.1"/>
    <property type="molecule type" value="Genomic_DNA"/>
</dbReference>
<feature type="binding site" evidence="14">
    <location>
        <position position="146"/>
    </location>
    <ligand>
        <name>[4Fe-4S] cluster</name>
        <dbReference type="ChEBI" id="CHEBI:49883"/>
        <note>4Fe-4S-S-AdoMet</note>
    </ligand>
</feature>
<evidence type="ECO:0000256" key="4">
    <source>
        <dbReference type="ARBA" id="ARBA00008703"/>
    </source>
</evidence>
<evidence type="ECO:0000256" key="14">
    <source>
        <dbReference type="PIRSR" id="PIRSR004911-1"/>
    </source>
</evidence>
<evidence type="ECO:0000256" key="8">
    <source>
        <dbReference type="ARBA" id="ARBA00022691"/>
    </source>
</evidence>
<evidence type="ECO:0000256" key="2">
    <source>
        <dbReference type="ARBA" id="ARBA00001933"/>
    </source>
</evidence>
<dbReference type="AlphaFoldDB" id="A0A318S928"/>
<protein>
    <recommendedName>
        <fullName evidence="6">L-lysine 2,3-aminomutase</fullName>
        <ecNumber evidence="5">5.4.3.2</ecNumber>
    </recommendedName>
</protein>
<dbReference type="InterPro" id="IPR013785">
    <property type="entry name" value="Aldolase_TIM"/>
</dbReference>
<sequence>MPLHPQATASAHHMLPRNHRAAPWKDVPDELWYDWKWQLKNRINSLEELEQILELTESERIGISAKDIFRLDITPYFASLMDKQDPTCPVRRQVIPTHHELEPFHSMMEDSLAEDRHSPVPGLVHRYPDRVLMLVTTQCASYCRYCTRSRIVGDPAETFKPDEYKLQLDYLRKSPQVRDVLLSGGDPLTLAPKVLSGLLSELRKIEHIEIIRIGTRVPVFMPMRVTQELCDVLSEHHPLWMNIHINHPKEITPEVAEACDRLTRAGVPLGNQAVLLRGVNDHAVIMQKLMRELVKIRVRPYYIYQCDLVHGAGHLRTTVSKGLEIMESLRGHTSGYSIPTYVVDAPGGGGKIPVMPNYVLAQSHDKLILRNFEGYIAAYSEPTDYTGPDMVVPSEWERKEPGQSGVYGLMRGERISIEPKEFSESRHRPGAIQHRLNAREDKWQAFGVGDSGPATDTAPDGMVQEPVTSGD</sequence>
<dbReference type="SUPFAM" id="SSF102114">
    <property type="entry name" value="Radical SAM enzymes"/>
    <property type="match status" value="1"/>
</dbReference>
<evidence type="ECO:0000313" key="19">
    <source>
        <dbReference type="Proteomes" id="UP000248326"/>
    </source>
</evidence>
<keyword evidence="10 15" id="KW-0663">Pyridoxal phosphate</keyword>
<evidence type="ECO:0000256" key="6">
    <source>
        <dbReference type="ARBA" id="ARBA00022363"/>
    </source>
</evidence>
<dbReference type="GO" id="GO:0051539">
    <property type="term" value="F:4 iron, 4 sulfur cluster binding"/>
    <property type="evidence" value="ECO:0007669"/>
    <property type="project" value="UniProtKB-KW"/>
</dbReference>
<evidence type="ECO:0000256" key="11">
    <source>
        <dbReference type="ARBA" id="ARBA00023004"/>
    </source>
</evidence>
<dbReference type="InterPro" id="IPR022459">
    <property type="entry name" value="Lysine_aminomutase"/>
</dbReference>
<dbReference type="CDD" id="cd01335">
    <property type="entry name" value="Radical_SAM"/>
    <property type="match status" value="1"/>
</dbReference>
<dbReference type="SFLD" id="SFLDF00283">
    <property type="entry name" value="L-lysine_2_3-aminomutase_(LAM"/>
    <property type="match status" value="1"/>
</dbReference>
<dbReference type="PANTHER" id="PTHR30538:SF1">
    <property type="entry name" value="L-LYSINE 2,3-AMINOMUTASE"/>
    <property type="match status" value="1"/>
</dbReference>
<dbReference type="InterPro" id="IPR025895">
    <property type="entry name" value="LAM_C_dom"/>
</dbReference>
<keyword evidence="13" id="KW-0413">Isomerase</keyword>
<evidence type="ECO:0000256" key="3">
    <source>
        <dbReference type="ARBA" id="ARBA00001966"/>
    </source>
</evidence>
<keyword evidence="9 14" id="KW-0479">Metal-binding</keyword>
<dbReference type="Gene3D" id="3.20.20.70">
    <property type="entry name" value="Aldolase class I"/>
    <property type="match status" value="1"/>
</dbReference>
<dbReference type="InterPro" id="IPR007197">
    <property type="entry name" value="rSAM"/>
</dbReference>
<feature type="domain" description="Radical SAM core" evidence="17">
    <location>
        <begin position="125"/>
        <end position="337"/>
    </location>
</feature>
<feature type="binding site" evidence="14">
    <location>
        <position position="143"/>
    </location>
    <ligand>
        <name>[4Fe-4S] cluster</name>
        <dbReference type="ChEBI" id="CHEBI:49883"/>
        <note>4Fe-4S-S-AdoMet</note>
    </ligand>
</feature>
<dbReference type="OrthoDB" id="9768064at2"/>
<comment type="caution">
    <text evidence="18">The sequence shown here is derived from an EMBL/GenBank/DDBJ whole genome shotgun (WGS) entry which is preliminary data.</text>
</comment>
<dbReference type="SFLD" id="SFLDG01070">
    <property type="entry name" value="PLP-dependent"/>
    <property type="match status" value="1"/>
</dbReference>
<dbReference type="Pfam" id="PF04055">
    <property type="entry name" value="Radical_SAM"/>
    <property type="match status" value="1"/>
</dbReference>
<dbReference type="Proteomes" id="UP000248326">
    <property type="component" value="Unassembled WGS sequence"/>
</dbReference>
<evidence type="ECO:0000256" key="10">
    <source>
        <dbReference type="ARBA" id="ARBA00022898"/>
    </source>
</evidence>
<evidence type="ECO:0000256" key="9">
    <source>
        <dbReference type="ARBA" id="ARBA00022723"/>
    </source>
</evidence>
<keyword evidence="11" id="KW-0408">Iron</keyword>
<dbReference type="RefSeq" id="WP_110887509.1">
    <property type="nucleotide sequence ID" value="NZ_QJSX01000011.1"/>
</dbReference>
<gene>
    <name evidence="18" type="ORF">DES52_111108</name>
</gene>
<feature type="modified residue" description="N6-(pyridoxal phosphate)lysine" evidence="15">
    <location>
        <position position="351"/>
    </location>
</feature>
<dbReference type="NCBIfam" id="TIGR00238">
    <property type="entry name" value="KamA family radical SAM protein"/>
    <property type="match status" value="1"/>
</dbReference>
<organism evidence="18 19">
    <name type="scientific">Deinococcus yavapaiensis KR-236</name>
    <dbReference type="NCBI Taxonomy" id="694435"/>
    <lineage>
        <taxon>Bacteria</taxon>
        <taxon>Thermotogati</taxon>
        <taxon>Deinococcota</taxon>
        <taxon>Deinococci</taxon>
        <taxon>Deinococcales</taxon>
        <taxon>Deinococcaceae</taxon>
        <taxon>Deinococcus</taxon>
    </lineage>
</organism>
<comment type="similarity">
    <text evidence="4">Belongs to the radical SAM superfamily. KamA family.</text>
</comment>
<keyword evidence="19" id="KW-1185">Reference proteome</keyword>
<dbReference type="EC" id="5.4.3.2" evidence="5"/>
<keyword evidence="7 14" id="KW-0004">4Fe-4S</keyword>
<dbReference type="GO" id="GO:0050066">
    <property type="term" value="F:L-lysine 2,3-aminomutase activity"/>
    <property type="evidence" value="ECO:0007669"/>
    <property type="project" value="UniProtKB-EC"/>
</dbReference>
<dbReference type="InterPro" id="IPR058240">
    <property type="entry name" value="rSAM_sf"/>
</dbReference>
<feature type="binding site" evidence="14">
    <location>
        <position position="139"/>
    </location>
    <ligand>
        <name>[4Fe-4S] cluster</name>
        <dbReference type="ChEBI" id="CHEBI:49883"/>
        <note>4Fe-4S-S-AdoMet</note>
    </ligand>
</feature>
<evidence type="ECO:0000256" key="1">
    <source>
        <dbReference type="ARBA" id="ARBA00000911"/>
    </source>
</evidence>
<comment type="cofactor">
    <cofactor evidence="3">
        <name>[4Fe-4S] cluster</name>
        <dbReference type="ChEBI" id="CHEBI:49883"/>
    </cofactor>
</comment>
<keyword evidence="8" id="KW-0949">S-adenosyl-L-methionine</keyword>
<comment type="catalytic activity">
    <reaction evidence="1">
        <text>L-lysine = (3S)-3,6-diaminohexanoate</text>
        <dbReference type="Rhea" id="RHEA:19177"/>
        <dbReference type="ChEBI" id="CHEBI:32551"/>
        <dbReference type="ChEBI" id="CHEBI:57434"/>
        <dbReference type="EC" id="5.4.3.2"/>
    </reaction>
</comment>
<evidence type="ECO:0000256" key="15">
    <source>
        <dbReference type="PIRSR" id="PIRSR603739-50"/>
    </source>
</evidence>
<dbReference type="PROSITE" id="PS51918">
    <property type="entry name" value="RADICAL_SAM"/>
    <property type="match status" value="1"/>
</dbReference>
<comment type="cofactor">
    <cofactor evidence="2 15">
        <name>pyridoxal 5'-phosphate</name>
        <dbReference type="ChEBI" id="CHEBI:597326"/>
    </cofactor>
</comment>
<evidence type="ECO:0000256" key="13">
    <source>
        <dbReference type="ARBA" id="ARBA00023235"/>
    </source>
</evidence>
<dbReference type="PANTHER" id="PTHR30538">
    <property type="entry name" value="LYSINE 2,3-AMINOMUTASE-RELATED"/>
    <property type="match status" value="1"/>
</dbReference>
<evidence type="ECO:0000256" key="12">
    <source>
        <dbReference type="ARBA" id="ARBA00023014"/>
    </source>
</evidence>
<dbReference type="PIRSF" id="PIRSF004911">
    <property type="entry name" value="DUF160"/>
    <property type="match status" value="1"/>
</dbReference>
<proteinExistence type="inferred from homology"/>
<dbReference type="Gene3D" id="6.20.120.40">
    <property type="match status" value="1"/>
</dbReference>
<evidence type="ECO:0000256" key="5">
    <source>
        <dbReference type="ARBA" id="ARBA00012144"/>
    </source>
</evidence>
<dbReference type="InterPro" id="IPR003739">
    <property type="entry name" value="Lys_aminomutase/Glu_NH3_mut"/>
</dbReference>
<accession>A0A318S928</accession>
<evidence type="ECO:0000256" key="16">
    <source>
        <dbReference type="SAM" id="MobiDB-lite"/>
    </source>
</evidence>
<evidence type="ECO:0000313" key="18">
    <source>
        <dbReference type="EMBL" id="PYE52936.1"/>
    </source>
</evidence>
<dbReference type="SFLD" id="SFLDS00029">
    <property type="entry name" value="Radical_SAM"/>
    <property type="match status" value="1"/>
</dbReference>
<reference evidence="18 19" key="1">
    <citation type="submission" date="2018-06" db="EMBL/GenBank/DDBJ databases">
        <title>Genomic Encyclopedia of Type Strains, Phase IV (KMG-IV): sequencing the most valuable type-strain genomes for metagenomic binning, comparative biology and taxonomic classification.</title>
        <authorList>
            <person name="Goeker M."/>
        </authorList>
    </citation>
    <scope>NUCLEOTIDE SEQUENCE [LARGE SCALE GENOMIC DNA]</scope>
    <source>
        <strain evidence="18 19">DSM 18048</strain>
    </source>
</reference>
<dbReference type="Gene3D" id="6.10.140.1170">
    <property type="match status" value="1"/>
</dbReference>
<name>A0A318S928_9DEIO</name>
<feature type="region of interest" description="Disordered" evidence="16">
    <location>
        <begin position="443"/>
        <end position="471"/>
    </location>
</feature>
<evidence type="ECO:0000256" key="7">
    <source>
        <dbReference type="ARBA" id="ARBA00022485"/>
    </source>
</evidence>
<evidence type="ECO:0000259" key="17">
    <source>
        <dbReference type="PROSITE" id="PS51918"/>
    </source>
</evidence>
<dbReference type="GO" id="GO:0046872">
    <property type="term" value="F:metal ion binding"/>
    <property type="evidence" value="ECO:0007669"/>
    <property type="project" value="UniProtKB-KW"/>
</dbReference>